<evidence type="ECO:0000313" key="2">
    <source>
        <dbReference type="EMBL" id="AOW00272.1"/>
    </source>
</evidence>
<dbReference type="AlphaFoldDB" id="A0A1D8N3R5"/>
<feature type="region of interest" description="Disordered" evidence="1">
    <location>
        <begin position="46"/>
        <end position="84"/>
    </location>
</feature>
<gene>
    <name evidence="2" type="ORF">YALI1_A05168g</name>
</gene>
<proteinExistence type="predicted"/>
<name>A0A1D8N3R5_YARLL</name>
<dbReference type="RefSeq" id="XP_499772.3">
    <property type="nucleotide sequence ID" value="XM_499772.3"/>
</dbReference>
<dbReference type="VEuPathDB" id="FungiDB:YALI0_A05027g"/>
<reference evidence="2 3" key="1">
    <citation type="journal article" date="2016" name="PLoS ONE">
        <title>Sequence Assembly of Yarrowia lipolytica Strain W29/CLIB89 Shows Transposable Element Diversity.</title>
        <authorList>
            <person name="Magnan C."/>
            <person name="Yu J."/>
            <person name="Chang I."/>
            <person name="Jahn E."/>
            <person name="Kanomata Y."/>
            <person name="Wu J."/>
            <person name="Zeller M."/>
            <person name="Oakes M."/>
            <person name="Baldi P."/>
            <person name="Sandmeyer S."/>
        </authorList>
    </citation>
    <scope>NUCLEOTIDE SEQUENCE [LARGE SCALE GENOMIC DNA]</scope>
    <source>
        <strain evidence="3">CLIB89(W29)</strain>
    </source>
</reference>
<feature type="compositionally biased region" description="Polar residues" evidence="1">
    <location>
        <begin position="46"/>
        <end position="56"/>
    </location>
</feature>
<protein>
    <submittedName>
        <fullName evidence="2">Uncharacterized protein</fullName>
    </submittedName>
</protein>
<accession>A0A1D8N3R5</accession>
<dbReference type="EMBL" id="CP017553">
    <property type="protein sequence ID" value="AOW00272.1"/>
    <property type="molecule type" value="Genomic_DNA"/>
</dbReference>
<dbReference type="Proteomes" id="UP000182444">
    <property type="component" value="Chromosome 1A"/>
</dbReference>
<sequence>MYSYSVHTRRVYKAIPPIMMSPTYHPQQAVTFNPIFPVRRSVSNVNEGRTNTQSGHTNKRHTRQSLTDRSTITNSYTNEPGSDSSLLGIIANSSVITTTTTTTTRTRTRTKSPQVFSQIRSDNSAAMSVSSHTSQQSILTTGSRPLYGNKTEHDYVWDKLDESATINSNRVWNQASADPDVGESVMKNRQRLLSKAGMAPPSQTQKKTFQMPYNAVYNDTLPPQPRREDSMSTSADVIQSHKVPRLLRPFRSIKKAFTG</sequence>
<feature type="compositionally biased region" description="Polar residues" evidence="1">
    <location>
        <begin position="64"/>
        <end position="84"/>
    </location>
</feature>
<dbReference type="KEGG" id="yli:2905838"/>
<organism evidence="2 3">
    <name type="scientific">Yarrowia lipolytica</name>
    <name type="common">Candida lipolytica</name>
    <dbReference type="NCBI Taxonomy" id="4952"/>
    <lineage>
        <taxon>Eukaryota</taxon>
        <taxon>Fungi</taxon>
        <taxon>Dikarya</taxon>
        <taxon>Ascomycota</taxon>
        <taxon>Saccharomycotina</taxon>
        <taxon>Dipodascomycetes</taxon>
        <taxon>Dipodascales</taxon>
        <taxon>Dipodascales incertae sedis</taxon>
        <taxon>Yarrowia</taxon>
    </lineage>
</organism>
<dbReference type="VEuPathDB" id="FungiDB:YALI1_A05168g"/>
<evidence type="ECO:0000313" key="3">
    <source>
        <dbReference type="Proteomes" id="UP000182444"/>
    </source>
</evidence>
<dbReference type="GeneID" id="2905838"/>
<evidence type="ECO:0000256" key="1">
    <source>
        <dbReference type="SAM" id="MobiDB-lite"/>
    </source>
</evidence>